<sequence length="124" mass="14157">MFNIRIHAIAEITPFLTSTNNTIKHGAEFAISMLSKKFDSSYIVNSVHCIKGFALFNDYSDYGSYNELWMIKNDKLSKLYSFTESQTYIDTTEAIKVSPDNDKIAVQTSTRRINSLNIIDLNNE</sequence>
<dbReference type="EMBL" id="JANGAC010000002">
    <property type="protein sequence ID" value="MCQ4922125.1"/>
    <property type="molecule type" value="Genomic_DNA"/>
</dbReference>
<accession>A0ABT1S708</accession>
<evidence type="ECO:0000313" key="2">
    <source>
        <dbReference type="Proteomes" id="UP001524478"/>
    </source>
</evidence>
<organism evidence="1 2">
    <name type="scientific">Tissierella carlieri</name>
    <dbReference type="NCBI Taxonomy" id="689904"/>
    <lineage>
        <taxon>Bacteria</taxon>
        <taxon>Bacillati</taxon>
        <taxon>Bacillota</taxon>
        <taxon>Tissierellia</taxon>
        <taxon>Tissierellales</taxon>
        <taxon>Tissierellaceae</taxon>
        <taxon>Tissierella</taxon>
    </lineage>
</organism>
<comment type="caution">
    <text evidence="1">The sequence shown here is derived from an EMBL/GenBank/DDBJ whole genome shotgun (WGS) entry which is preliminary data.</text>
</comment>
<gene>
    <name evidence="1" type="ORF">NE686_03430</name>
</gene>
<proteinExistence type="predicted"/>
<keyword evidence="2" id="KW-1185">Reference proteome</keyword>
<protein>
    <submittedName>
        <fullName evidence="1">Uncharacterized protein</fullName>
    </submittedName>
</protein>
<dbReference type="RefSeq" id="WP_256310430.1">
    <property type="nucleotide sequence ID" value="NZ_CP172320.1"/>
</dbReference>
<reference evidence="1 2" key="1">
    <citation type="submission" date="2022-06" db="EMBL/GenBank/DDBJ databases">
        <title>Isolation of gut microbiota from human fecal samples.</title>
        <authorList>
            <person name="Pamer E.G."/>
            <person name="Barat B."/>
            <person name="Waligurski E."/>
            <person name="Medina S."/>
            <person name="Paddock L."/>
            <person name="Mostad J."/>
        </authorList>
    </citation>
    <scope>NUCLEOTIDE SEQUENCE [LARGE SCALE GENOMIC DNA]</scope>
    <source>
        <strain evidence="1 2">DFI.7.95</strain>
    </source>
</reference>
<evidence type="ECO:0000313" key="1">
    <source>
        <dbReference type="EMBL" id="MCQ4922125.1"/>
    </source>
</evidence>
<name>A0ABT1S708_9FIRM</name>
<dbReference type="Proteomes" id="UP001524478">
    <property type="component" value="Unassembled WGS sequence"/>
</dbReference>